<dbReference type="AlphaFoldDB" id="D1QN89"/>
<dbReference type="STRING" id="649760.HMPREF0971_00425"/>
<name>D1QN89_9BACT</name>
<keyword evidence="1" id="KW-1133">Transmembrane helix</keyword>
<accession>D1QN89</accession>
<dbReference type="EMBL" id="ACUZ02000004">
    <property type="protein sequence ID" value="EFB33146.1"/>
    <property type="molecule type" value="Genomic_DNA"/>
</dbReference>
<organism evidence="2 3">
    <name type="scientific">Segatella oris F0302</name>
    <dbReference type="NCBI Taxonomy" id="649760"/>
    <lineage>
        <taxon>Bacteria</taxon>
        <taxon>Pseudomonadati</taxon>
        <taxon>Bacteroidota</taxon>
        <taxon>Bacteroidia</taxon>
        <taxon>Bacteroidales</taxon>
        <taxon>Prevotellaceae</taxon>
        <taxon>Segatella</taxon>
    </lineage>
</organism>
<proteinExistence type="predicted"/>
<gene>
    <name evidence="2" type="ORF">HMPREF0971_00425</name>
</gene>
<dbReference type="HOGENOM" id="CLU_2570956_0_0_10"/>
<feature type="transmembrane region" description="Helical" evidence="1">
    <location>
        <begin position="36"/>
        <end position="54"/>
    </location>
</feature>
<comment type="caution">
    <text evidence="2">The sequence shown here is derived from an EMBL/GenBank/DDBJ whole genome shotgun (WGS) entry which is preliminary data.</text>
</comment>
<reference evidence="2 3" key="1">
    <citation type="submission" date="2009-11" db="EMBL/GenBank/DDBJ databases">
        <authorList>
            <person name="Weinstock G."/>
            <person name="Sodergren E."/>
            <person name="Clifton S."/>
            <person name="Fulton L."/>
            <person name="Fulton B."/>
            <person name="Courtney L."/>
            <person name="Fronick C."/>
            <person name="Harrison M."/>
            <person name="Strong C."/>
            <person name="Farmer C."/>
            <person name="Delahaunty K."/>
            <person name="Markovic C."/>
            <person name="Hall O."/>
            <person name="Minx P."/>
            <person name="Tomlinson C."/>
            <person name="Mitreva M."/>
            <person name="Nelson J."/>
            <person name="Hou S."/>
            <person name="Wollam A."/>
            <person name="Pepin K.H."/>
            <person name="Johnson M."/>
            <person name="Bhonagiri V."/>
            <person name="Nash W.E."/>
            <person name="Warren W."/>
            <person name="Chinwalla A."/>
            <person name="Mardis E.R."/>
            <person name="Wilson R.K."/>
        </authorList>
    </citation>
    <scope>NUCLEOTIDE SEQUENCE [LARGE SCALE GENOMIC DNA]</scope>
    <source>
        <strain evidence="2 3">F0302</strain>
    </source>
</reference>
<evidence type="ECO:0000256" key="1">
    <source>
        <dbReference type="SAM" id="Phobius"/>
    </source>
</evidence>
<keyword evidence="1" id="KW-0472">Membrane</keyword>
<sequence length="81" mass="9107">MEMCSKGRNGGVFQHVVRGLFSLINFKKKLRKADKIILFAFCFAAFGLLISVMLPCNSSHISLQSDAFHRLICRMLNADSI</sequence>
<evidence type="ECO:0000313" key="2">
    <source>
        <dbReference type="EMBL" id="EFB33146.1"/>
    </source>
</evidence>
<protein>
    <submittedName>
        <fullName evidence="2">Uncharacterized protein</fullName>
    </submittedName>
</protein>
<dbReference type="Proteomes" id="UP000004079">
    <property type="component" value="Unassembled WGS sequence"/>
</dbReference>
<evidence type="ECO:0000313" key="3">
    <source>
        <dbReference type="Proteomes" id="UP000004079"/>
    </source>
</evidence>
<keyword evidence="1" id="KW-0812">Transmembrane</keyword>